<dbReference type="EMBL" id="VTPC01007659">
    <property type="protein sequence ID" value="KAF2893798.1"/>
    <property type="molecule type" value="Genomic_DNA"/>
</dbReference>
<name>A0A8K0CU91_IGNLU</name>
<reference evidence="1" key="1">
    <citation type="submission" date="2019-08" db="EMBL/GenBank/DDBJ databases">
        <title>The genome of the North American firefly Photinus pyralis.</title>
        <authorList>
            <consortium name="Photinus pyralis genome working group"/>
            <person name="Fallon T.R."/>
            <person name="Sander Lower S.E."/>
            <person name="Weng J.-K."/>
        </authorList>
    </citation>
    <scope>NUCLEOTIDE SEQUENCE</scope>
    <source>
        <strain evidence="1">TRF0915ILg1</strain>
        <tissue evidence="1">Whole body</tissue>
    </source>
</reference>
<dbReference type="Proteomes" id="UP000801492">
    <property type="component" value="Unassembled WGS sequence"/>
</dbReference>
<protein>
    <submittedName>
        <fullName evidence="1">Uncharacterized protein</fullName>
    </submittedName>
</protein>
<comment type="caution">
    <text evidence="1">The sequence shown here is derived from an EMBL/GenBank/DDBJ whole genome shotgun (WGS) entry which is preliminary data.</text>
</comment>
<accession>A0A8K0CU91</accession>
<keyword evidence="2" id="KW-1185">Reference proteome</keyword>
<evidence type="ECO:0000313" key="2">
    <source>
        <dbReference type="Proteomes" id="UP000801492"/>
    </source>
</evidence>
<proteinExistence type="predicted"/>
<evidence type="ECO:0000313" key="1">
    <source>
        <dbReference type="EMBL" id="KAF2893798.1"/>
    </source>
</evidence>
<sequence length="240" mass="28116">MARNTQKMALSSGQALNSWRVRRISRPAIKIDIWNVRSINDQEPVLRNGSKRIVGRNKFKAKEQHLRTKEKREAKKRWMTQEILDLMEDRTERPQREYFPETEGPKITRSEVEYAIKTAKGGKALGPDEISEKFLKVIEENWYVLSAKGIKSDFDKVKAILSVLRRSPRQLLKNNNDFYWRDVQQKSFIKLQEEYVPGKSFYVINKLSCSPLKKIENSEFIGVNDVVEYVSVFEKNDQTS</sequence>
<dbReference type="AlphaFoldDB" id="A0A8K0CU91"/>
<organism evidence="1 2">
    <name type="scientific">Ignelater luminosus</name>
    <name type="common">Cucubano</name>
    <name type="synonym">Pyrophorus luminosus</name>
    <dbReference type="NCBI Taxonomy" id="2038154"/>
    <lineage>
        <taxon>Eukaryota</taxon>
        <taxon>Metazoa</taxon>
        <taxon>Ecdysozoa</taxon>
        <taxon>Arthropoda</taxon>
        <taxon>Hexapoda</taxon>
        <taxon>Insecta</taxon>
        <taxon>Pterygota</taxon>
        <taxon>Neoptera</taxon>
        <taxon>Endopterygota</taxon>
        <taxon>Coleoptera</taxon>
        <taxon>Polyphaga</taxon>
        <taxon>Elateriformia</taxon>
        <taxon>Elateroidea</taxon>
        <taxon>Elateridae</taxon>
        <taxon>Agrypninae</taxon>
        <taxon>Pyrophorini</taxon>
        <taxon>Ignelater</taxon>
    </lineage>
</organism>
<gene>
    <name evidence="1" type="ORF">ILUMI_12382</name>
</gene>